<evidence type="ECO:0000256" key="1">
    <source>
        <dbReference type="ARBA" id="ARBA00004202"/>
    </source>
</evidence>
<dbReference type="CDD" id="cd03257">
    <property type="entry name" value="ABC_NikE_OppD_transporters"/>
    <property type="match status" value="1"/>
</dbReference>
<reference evidence="9 11" key="1">
    <citation type="submission" date="2013-02" db="EMBL/GenBank/DDBJ databases">
        <title>The Genome Sequence of Enterococcus malodoratus ATCC_43197.</title>
        <authorList>
            <consortium name="The Broad Institute Genome Sequencing Platform"/>
            <consortium name="The Broad Institute Genome Sequencing Center for Infectious Disease"/>
            <person name="Earl A.M."/>
            <person name="Gilmore M.S."/>
            <person name="Lebreton F."/>
            <person name="Walker B."/>
            <person name="Young S.K."/>
            <person name="Zeng Q."/>
            <person name="Gargeya S."/>
            <person name="Fitzgerald M."/>
            <person name="Haas B."/>
            <person name="Abouelleil A."/>
            <person name="Alvarado L."/>
            <person name="Arachchi H.M."/>
            <person name="Berlin A.M."/>
            <person name="Chapman S.B."/>
            <person name="Dewar J."/>
            <person name="Goldberg J."/>
            <person name="Griggs A."/>
            <person name="Gujja S."/>
            <person name="Hansen M."/>
            <person name="Howarth C."/>
            <person name="Imamovic A."/>
            <person name="Larimer J."/>
            <person name="McCowan C."/>
            <person name="Murphy C."/>
            <person name="Neiman D."/>
            <person name="Pearson M."/>
            <person name="Priest M."/>
            <person name="Roberts A."/>
            <person name="Saif S."/>
            <person name="Shea T."/>
            <person name="Sisk P."/>
            <person name="Sykes S."/>
            <person name="Wortman J."/>
            <person name="Nusbaum C."/>
            <person name="Birren B."/>
        </authorList>
    </citation>
    <scope>NUCLEOTIDE SEQUENCE [LARGE SCALE GENOMIC DNA]</scope>
    <source>
        <strain evidence="9 11">ATCC 43197</strain>
    </source>
</reference>
<comment type="similarity">
    <text evidence="2">Belongs to the ABC transporter superfamily.</text>
</comment>
<evidence type="ECO:0000256" key="3">
    <source>
        <dbReference type="ARBA" id="ARBA00022448"/>
    </source>
</evidence>
<dbReference type="PANTHER" id="PTHR43297">
    <property type="entry name" value="OLIGOPEPTIDE TRANSPORT ATP-BINDING PROTEIN APPD"/>
    <property type="match status" value="1"/>
</dbReference>
<evidence type="ECO:0000313" key="11">
    <source>
        <dbReference type="Proteomes" id="UP000013783"/>
    </source>
</evidence>
<dbReference type="GO" id="GO:0005524">
    <property type="term" value="F:ATP binding"/>
    <property type="evidence" value="ECO:0007669"/>
    <property type="project" value="UniProtKB-KW"/>
</dbReference>
<dbReference type="EMBL" id="ASWA01000003">
    <property type="protein sequence ID" value="EOT66719.1"/>
    <property type="molecule type" value="Genomic_DNA"/>
</dbReference>
<reference evidence="10 12" key="2">
    <citation type="submission" date="2013-03" db="EMBL/GenBank/DDBJ databases">
        <title>The Genome Sequence of Enterococcus malodoratus ATCC_43197 (PacBio/Illumina hybrid assembly).</title>
        <authorList>
            <consortium name="The Broad Institute Genomics Platform"/>
            <consortium name="The Broad Institute Genome Sequencing Center for Infectious Disease"/>
            <person name="Earl A."/>
            <person name="Russ C."/>
            <person name="Gilmore M."/>
            <person name="Surin D."/>
            <person name="Walker B."/>
            <person name="Young S."/>
            <person name="Zeng Q."/>
            <person name="Gargeya S."/>
            <person name="Fitzgerald M."/>
            <person name="Haas B."/>
            <person name="Abouelleil A."/>
            <person name="Allen A.W."/>
            <person name="Alvarado L."/>
            <person name="Arachchi H.M."/>
            <person name="Berlin A.M."/>
            <person name="Chapman S.B."/>
            <person name="Gainer-Dewar J."/>
            <person name="Goldberg J."/>
            <person name="Griggs A."/>
            <person name="Gujja S."/>
            <person name="Hansen M."/>
            <person name="Howarth C."/>
            <person name="Imamovic A."/>
            <person name="Ireland A."/>
            <person name="Larimer J."/>
            <person name="McCowan C."/>
            <person name="Murphy C."/>
            <person name="Pearson M."/>
            <person name="Poon T.W."/>
            <person name="Priest M."/>
            <person name="Roberts A."/>
            <person name="Saif S."/>
            <person name="Shea T."/>
            <person name="Sisk P."/>
            <person name="Sykes S."/>
            <person name="Wortman J."/>
            <person name="Nusbaum C."/>
            <person name="Birren B."/>
        </authorList>
    </citation>
    <scope>NUCLEOTIDE SEQUENCE [LARGE SCALE GENOMIC DNA]</scope>
    <source>
        <strain evidence="10 12">ATCC 43197</strain>
    </source>
</reference>
<dbReference type="GO" id="GO:0016887">
    <property type="term" value="F:ATP hydrolysis activity"/>
    <property type="evidence" value="ECO:0007669"/>
    <property type="project" value="InterPro"/>
</dbReference>
<dbReference type="STRING" id="71451.RV07_GL001573"/>
<keyword evidence="5" id="KW-0547">Nucleotide-binding</keyword>
<dbReference type="EMBL" id="AJAK01000020">
    <property type="protein sequence ID" value="EOH75257.1"/>
    <property type="molecule type" value="Genomic_DNA"/>
</dbReference>
<name>R2NT86_9ENTE</name>
<sequence length="261" mass="28908">MLKIEQLSVQYQGNPQPTLHDFNLSIDKGGIVCIVGESGSGKSTVLKTIIGALPKKTQISGMIQFEEMSLLQQSVSEWQKMRGTVFSMIFQDSTAALNPIRKIGKQYEEYIRQHESVSSEDARKQAEAMLKKMQLRDARSIMDSYPHQLSGGMCQRIGIALAMTFNPRLLLADEPTSALDVVTQEQIVEQLLQVREQFSVSVLLVTHNVAMAAHMADRLIVMENGKIVDQGSPLEVITQPKSAYTKKLLASVPELKGAAYV</sequence>
<dbReference type="eggNOG" id="COG0444">
    <property type="taxonomic scope" value="Bacteria"/>
</dbReference>
<dbReference type="SMART" id="SM00382">
    <property type="entry name" value="AAA"/>
    <property type="match status" value="1"/>
</dbReference>
<dbReference type="InterPro" id="IPR027417">
    <property type="entry name" value="P-loop_NTPase"/>
</dbReference>
<protein>
    <recommendedName>
        <fullName evidence="8">ABC transporter domain-containing protein</fullName>
    </recommendedName>
</protein>
<dbReference type="PANTHER" id="PTHR43297:SF2">
    <property type="entry name" value="DIPEPTIDE TRANSPORT ATP-BINDING PROTEIN DPPD"/>
    <property type="match status" value="1"/>
</dbReference>
<comment type="caution">
    <text evidence="9">The sequence shown here is derived from an EMBL/GenBank/DDBJ whole genome shotgun (WGS) entry which is preliminary data.</text>
</comment>
<gene>
    <name evidence="10" type="ORF">I585_02240</name>
    <name evidence="9" type="ORF">UAI_03059</name>
</gene>
<keyword evidence="3" id="KW-0813">Transport</keyword>
<dbReference type="RefSeq" id="WP_010741859.1">
    <property type="nucleotide sequence ID" value="NZ_KB946251.1"/>
</dbReference>
<accession>R2NT86</accession>
<comment type="subcellular location">
    <subcellularLocation>
        <location evidence="1">Cell membrane</location>
        <topology evidence="1">Peripheral membrane protein</topology>
    </subcellularLocation>
</comment>
<proteinExistence type="inferred from homology"/>
<evidence type="ECO:0000256" key="4">
    <source>
        <dbReference type="ARBA" id="ARBA00022475"/>
    </source>
</evidence>
<organism evidence="9 11">
    <name type="scientific">Enterococcus malodoratus ATCC 43197</name>
    <dbReference type="NCBI Taxonomy" id="1158601"/>
    <lineage>
        <taxon>Bacteria</taxon>
        <taxon>Bacillati</taxon>
        <taxon>Bacillota</taxon>
        <taxon>Bacilli</taxon>
        <taxon>Lactobacillales</taxon>
        <taxon>Enterococcaceae</taxon>
        <taxon>Enterococcus</taxon>
    </lineage>
</organism>
<feature type="domain" description="ABC transporter" evidence="8">
    <location>
        <begin position="2"/>
        <end position="249"/>
    </location>
</feature>
<dbReference type="Proteomes" id="UP000013783">
    <property type="component" value="Unassembled WGS sequence"/>
</dbReference>
<dbReference type="SUPFAM" id="SSF52540">
    <property type="entry name" value="P-loop containing nucleoside triphosphate hydrolases"/>
    <property type="match status" value="1"/>
</dbReference>
<dbReference type="PROSITE" id="PS50893">
    <property type="entry name" value="ABC_TRANSPORTER_2"/>
    <property type="match status" value="1"/>
</dbReference>
<evidence type="ECO:0000256" key="7">
    <source>
        <dbReference type="ARBA" id="ARBA00023136"/>
    </source>
</evidence>
<dbReference type="GeneID" id="79784615"/>
<evidence type="ECO:0000313" key="10">
    <source>
        <dbReference type="EMBL" id="EOT66719.1"/>
    </source>
</evidence>
<keyword evidence="7" id="KW-0472">Membrane</keyword>
<evidence type="ECO:0000256" key="2">
    <source>
        <dbReference type="ARBA" id="ARBA00005417"/>
    </source>
</evidence>
<dbReference type="InterPro" id="IPR003593">
    <property type="entry name" value="AAA+_ATPase"/>
</dbReference>
<dbReference type="InterPro" id="IPR003439">
    <property type="entry name" value="ABC_transporter-like_ATP-bd"/>
</dbReference>
<dbReference type="Proteomes" id="UP000014148">
    <property type="component" value="Unassembled WGS sequence"/>
</dbReference>
<keyword evidence="12" id="KW-1185">Reference proteome</keyword>
<dbReference type="Gene3D" id="3.40.50.300">
    <property type="entry name" value="P-loop containing nucleotide triphosphate hydrolases"/>
    <property type="match status" value="1"/>
</dbReference>
<dbReference type="AlphaFoldDB" id="R2NT86"/>
<dbReference type="PATRIC" id="fig|1158601.3.peg.3031"/>
<evidence type="ECO:0000256" key="6">
    <source>
        <dbReference type="ARBA" id="ARBA00022840"/>
    </source>
</evidence>
<evidence type="ECO:0000313" key="9">
    <source>
        <dbReference type="EMBL" id="EOH75257.1"/>
    </source>
</evidence>
<evidence type="ECO:0000256" key="5">
    <source>
        <dbReference type="ARBA" id="ARBA00022741"/>
    </source>
</evidence>
<evidence type="ECO:0000313" key="12">
    <source>
        <dbReference type="Proteomes" id="UP000014148"/>
    </source>
</evidence>
<dbReference type="PROSITE" id="PS00211">
    <property type="entry name" value="ABC_TRANSPORTER_1"/>
    <property type="match status" value="1"/>
</dbReference>
<dbReference type="OrthoDB" id="9806285at2"/>
<keyword evidence="4" id="KW-1003">Cell membrane</keyword>
<dbReference type="Pfam" id="PF00005">
    <property type="entry name" value="ABC_tran"/>
    <property type="match status" value="1"/>
</dbReference>
<dbReference type="GO" id="GO:0005886">
    <property type="term" value="C:plasma membrane"/>
    <property type="evidence" value="ECO:0007669"/>
    <property type="project" value="UniProtKB-SubCell"/>
</dbReference>
<dbReference type="InterPro" id="IPR050388">
    <property type="entry name" value="ABC_Ni/Peptide_Import"/>
</dbReference>
<dbReference type="InterPro" id="IPR017871">
    <property type="entry name" value="ABC_transporter-like_CS"/>
</dbReference>
<evidence type="ECO:0000259" key="8">
    <source>
        <dbReference type="PROSITE" id="PS50893"/>
    </source>
</evidence>
<keyword evidence="6" id="KW-0067">ATP-binding</keyword>